<comment type="caution">
    <text evidence="2">The sequence shown here is derived from an EMBL/GenBank/DDBJ whole genome shotgun (WGS) entry which is preliminary data.</text>
</comment>
<gene>
    <name evidence="2" type="ORF">BAZ10_15475</name>
</gene>
<keyword evidence="3" id="KW-1185">Reference proteome</keyword>
<evidence type="ECO:0000256" key="1">
    <source>
        <dbReference type="SAM" id="Coils"/>
    </source>
</evidence>
<organism evidence="2 3">
    <name type="scientific">Elizabethkingia occulta</name>
    <dbReference type="NCBI Taxonomy" id="1867263"/>
    <lineage>
        <taxon>Bacteria</taxon>
        <taxon>Pseudomonadati</taxon>
        <taxon>Bacteroidota</taxon>
        <taxon>Flavobacteriia</taxon>
        <taxon>Flavobacteriales</taxon>
        <taxon>Weeksellaceae</taxon>
        <taxon>Elizabethkingia</taxon>
    </lineage>
</organism>
<evidence type="ECO:0000313" key="3">
    <source>
        <dbReference type="Proteomes" id="UP000190813"/>
    </source>
</evidence>
<feature type="coiled-coil region" evidence="1">
    <location>
        <begin position="282"/>
        <end position="309"/>
    </location>
</feature>
<dbReference type="Proteomes" id="UP000190813">
    <property type="component" value="Unassembled WGS sequence"/>
</dbReference>
<name>A0A1T3MS64_9FLAO</name>
<dbReference type="AlphaFoldDB" id="A0A1T3MS64"/>
<evidence type="ECO:0000313" key="2">
    <source>
        <dbReference type="EMBL" id="OPC67458.1"/>
    </source>
</evidence>
<keyword evidence="1" id="KW-0175">Coiled coil</keyword>
<dbReference type="EMBL" id="MAHX01000007">
    <property type="protein sequence ID" value="OPC67458.1"/>
    <property type="molecule type" value="Genomic_DNA"/>
</dbReference>
<proteinExistence type="predicted"/>
<evidence type="ECO:0008006" key="4">
    <source>
        <dbReference type="Google" id="ProtNLM"/>
    </source>
</evidence>
<dbReference type="RefSeq" id="WP_078771117.1">
    <property type="nucleotide sequence ID" value="NZ_CBCSBR010000029.1"/>
</dbReference>
<reference evidence="2 3" key="1">
    <citation type="submission" date="2016-06" db="EMBL/GenBank/DDBJ databases">
        <title>Revisiting the taxonomy of the Elizabethkingia Genus based on Whole-Genome Sequencing, Optical Mapping, and MALDI-TOF.</title>
        <authorList>
            <person name="Nicholson A.C."/>
        </authorList>
    </citation>
    <scope>NUCLEOTIDE SEQUENCE [LARGE SCALE GENOMIC DNA]</scope>
    <source>
        <strain evidence="2 3">G4070</strain>
    </source>
</reference>
<sequence length="315" mass="36071">MKRIIIVIGLSLLTCTVISCNKIKEKLSQQDKTTKANPFSVDSGDESQDIIAFNNKIVKMDEAQTEYIKSFEEGLTSMDDFVKNTLENPNAMRFTPVSTPTATFIALEEIKAPKVLGSEYQNLVDKMINTFKGLKALQEELSAYKNAEDWKDDKGKKIAEIKAKADKIIDENRNAASQLFTKLEDKADKAEVEMLKNHPLKQQITQSKEILDLTQKIIDDSYDIKDEAAYKKLFAQQYQQLEKLYNRNLENKIPSAEKNKEASYNSFNNAVNTFLGKMRIVQRSMNENNEQLMSDLDDLEREAKNVLGRYNYFVD</sequence>
<dbReference type="PROSITE" id="PS51257">
    <property type="entry name" value="PROKAR_LIPOPROTEIN"/>
    <property type="match status" value="1"/>
</dbReference>
<feature type="coiled-coil region" evidence="1">
    <location>
        <begin position="158"/>
        <end position="193"/>
    </location>
</feature>
<accession>A0A1T3MS64</accession>
<protein>
    <recommendedName>
        <fullName evidence="4">DUF3829 domain-containing protein</fullName>
    </recommendedName>
</protein>